<proteinExistence type="inferred from homology"/>
<keyword evidence="4" id="KW-0804">Transcription</keyword>
<dbReference type="InterPro" id="IPR011598">
    <property type="entry name" value="bHLH_dom"/>
</dbReference>
<dbReference type="PANTHER" id="PTHR12565">
    <property type="entry name" value="STEROL REGULATORY ELEMENT-BINDING PROTEIN"/>
    <property type="match status" value="1"/>
</dbReference>
<feature type="domain" description="BHLH" evidence="7">
    <location>
        <begin position="348"/>
        <end position="398"/>
    </location>
</feature>
<reference evidence="8 9" key="1">
    <citation type="journal article" date="2019" name="Nat. Plants">
        <title>Genome sequencing of Musa balbisiana reveals subgenome evolution and function divergence in polyploid bananas.</title>
        <authorList>
            <person name="Yao X."/>
        </authorList>
    </citation>
    <scope>NUCLEOTIDE SEQUENCE [LARGE SCALE GENOMIC DNA]</scope>
    <source>
        <strain evidence="9">cv. DH-PKW</strain>
        <tissue evidence="8">Leaves</tissue>
    </source>
</reference>
<dbReference type="InterPro" id="IPR024097">
    <property type="entry name" value="bHLH_ZIP_TF"/>
</dbReference>
<evidence type="ECO:0000256" key="1">
    <source>
        <dbReference type="ARBA" id="ARBA00004123"/>
    </source>
</evidence>
<dbReference type="Proteomes" id="UP000317650">
    <property type="component" value="Chromosome 9"/>
</dbReference>
<evidence type="ECO:0000256" key="2">
    <source>
        <dbReference type="ARBA" id="ARBA00005510"/>
    </source>
</evidence>
<dbReference type="AlphaFoldDB" id="A0A4S8IF97"/>
<evidence type="ECO:0000313" key="9">
    <source>
        <dbReference type="Proteomes" id="UP000317650"/>
    </source>
</evidence>
<organism evidence="8 9">
    <name type="scientific">Musa balbisiana</name>
    <name type="common">Banana</name>
    <dbReference type="NCBI Taxonomy" id="52838"/>
    <lineage>
        <taxon>Eukaryota</taxon>
        <taxon>Viridiplantae</taxon>
        <taxon>Streptophyta</taxon>
        <taxon>Embryophyta</taxon>
        <taxon>Tracheophyta</taxon>
        <taxon>Spermatophyta</taxon>
        <taxon>Magnoliopsida</taxon>
        <taxon>Liliopsida</taxon>
        <taxon>Zingiberales</taxon>
        <taxon>Musaceae</taxon>
        <taxon>Musa</taxon>
    </lineage>
</organism>
<sequence>MEKEGFFAVNWQPKMYSGSDGDRLPHSFLSLSWGQPMCHCRDTHMESALSSLVSSPSSSTPAGNESVVISELSGRLCSICNSGEISPPSRYQSANNTSCYRTPLDSPPKLILSTMGHQQQGRAPLPMPGNQTAAEKFAPFTADSGFAERAATLSCFGATSDGGLGAQFGLAEAGKLSRVSSSQSLMAASRQQMGASNSGKEAPMTDAERSKTETRLKLGGRTSGSSTPDESSSMSNRMTTSSAETNSRKRKSASKGKAKGTPLTSSNTNPLKLSEVGDSDTKRCRPAETNATAVEPKKQNSAKPSEPPKDYIHVRARRGQATASHSLAERVSNRTLLSTVISLLVASSLTPSSSSIYQVRREKISERMKLLQDLVPGCSKVTGKAVMLDETINYVQALQRQVEFLSMKLATLNPQLDFSCAQQPLGIPLESMVANGPDVHGSLFG</sequence>
<evidence type="ECO:0000256" key="3">
    <source>
        <dbReference type="ARBA" id="ARBA00023015"/>
    </source>
</evidence>
<feature type="compositionally biased region" description="Low complexity" evidence="6">
    <location>
        <begin position="223"/>
        <end position="242"/>
    </location>
</feature>
<feature type="region of interest" description="Disordered" evidence="6">
    <location>
        <begin position="182"/>
        <end position="309"/>
    </location>
</feature>
<comment type="caution">
    <text evidence="8">The sequence shown here is derived from an EMBL/GenBank/DDBJ whole genome shotgun (WGS) entry which is preliminary data.</text>
</comment>
<dbReference type="Gene3D" id="4.10.280.10">
    <property type="entry name" value="Helix-loop-helix DNA-binding domain"/>
    <property type="match status" value="1"/>
</dbReference>
<evidence type="ECO:0000256" key="4">
    <source>
        <dbReference type="ARBA" id="ARBA00023163"/>
    </source>
</evidence>
<comment type="subcellular location">
    <subcellularLocation>
        <location evidence="1">Nucleus</location>
    </subcellularLocation>
</comment>
<dbReference type="STRING" id="52838.A0A4S8IF97"/>
<dbReference type="CDD" id="cd18919">
    <property type="entry name" value="bHLH_AtBPE_like"/>
    <property type="match status" value="1"/>
</dbReference>
<dbReference type="EMBL" id="PYDT01000010">
    <property type="protein sequence ID" value="THU46589.1"/>
    <property type="molecule type" value="Genomic_DNA"/>
</dbReference>
<keyword evidence="5" id="KW-0539">Nucleus</keyword>
<evidence type="ECO:0000256" key="5">
    <source>
        <dbReference type="ARBA" id="ARBA00023242"/>
    </source>
</evidence>
<feature type="compositionally biased region" description="Basic and acidic residues" evidence="6">
    <location>
        <begin position="206"/>
        <end position="216"/>
    </location>
</feature>
<dbReference type="SUPFAM" id="SSF47459">
    <property type="entry name" value="HLH, helix-loop-helix DNA-binding domain"/>
    <property type="match status" value="1"/>
</dbReference>
<dbReference type="InterPro" id="IPR036638">
    <property type="entry name" value="HLH_DNA-bd_sf"/>
</dbReference>
<dbReference type="SMART" id="SM00353">
    <property type="entry name" value="HLH"/>
    <property type="match status" value="1"/>
</dbReference>
<dbReference type="PANTHER" id="PTHR12565:SF184">
    <property type="entry name" value="BHLH TRANSCRIPTION FACTOR"/>
    <property type="match status" value="1"/>
</dbReference>
<evidence type="ECO:0000256" key="6">
    <source>
        <dbReference type="SAM" id="MobiDB-lite"/>
    </source>
</evidence>
<keyword evidence="3" id="KW-0805">Transcription regulation</keyword>
<dbReference type="PROSITE" id="PS50888">
    <property type="entry name" value="BHLH"/>
    <property type="match status" value="1"/>
</dbReference>
<feature type="compositionally biased region" description="Polar residues" evidence="6">
    <location>
        <begin position="262"/>
        <end position="271"/>
    </location>
</feature>
<dbReference type="GO" id="GO:0046983">
    <property type="term" value="F:protein dimerization activity"/>
    <property type="evidence" value="ECO:0007669"/>
    <property type="project" value="InterPro"/>
</dbReference>
<feature type="compositionally biased region" description="Polar residues" evidence="6">
    <location>
        <begin position="182"/>
        <end position="199"/>
    </location>
</feature>
<name>A0A4S8IF97_MUSBA</name>
<feature type="compositionally biased region" description="Basic residues" evidence="6">
    <location>
        <begin position="248"/>
        <end position="258"/>
    </location>
</feature>
<evidence type="ECO:0000259" key="7">
    <source>
        <dbReference type="PROSITE" id="PS50888"/>
    </source>
</evidence>
<gene>
    <name evidence="8" type="ORF">C4D60_Mb09t06520</name>
</gene>
<dbReference type="GO" id="GO:0003700">
    <property type="term" value="F:DNA-binding transcription factor activity"/>
    <property type="evidence" value="ECO:0007669"/>
    <property type="project" value="TreeGrafter"/>
</dbReference>
<evidence type="ECO:0000313" key="8">
    <source>
        <dbReference type="EMBL" id="THU46589.1"/>
    </source>
</evidence>
<protein>
    <recommendedName>
        <fullName evidence="7">BHLH domain-containing protein</fullName>
    </recommendedName>
</protein>
<comment type="similarity">
    <text evidence="2">Belongs to the bHLH protein family.</text>
</comment>
<dbReference type="GO" id="GO:0005634">
    <property type="term" value="C:nucleus"/>
    <property type="evidence" value="ECO:0007669"/>
    <property type="project" value="UniProtKB-SubCell"/>
</dbReference>
<keyword evidence="9" id="KW-1185">Reference proteome</keyword>
<accession>A0A4S8IF97</accession>